<organism evidence="3 4">
    <name type="scientific">Potamilus streckersoni</name>
    <dbReference type="NCBI Taxonomy" id="2493646"/>
    <lineage>
        <taxon>Eukaryota</taxon>
        <taxon>Metazoa</taxon>
        <taxon>Spiralia</taxon>
        <taxon>Lophotrochozoa</taxon>
        <taxon>Mollusca</taxon>
        <taxon>Bivalvia</taxon>
        <taxon>Autobranchia</taxon>
        <taxon>Heteroconchia</taxon>
        <taxon>Palaeoheterodonta</taxon>
        <taxon>Unionida</taxon>
        <taxon>Unionoidea</taxon>
        <taxon>Unionidae</taxon>
        <taxon>Ambleminae</taxon>
        <taxon>Lampsilini</taxon>
        <taxon>Potamilus</taxon>
    </lineage>
</organism>
<evidence type="ECO:0000256" key="2">
    <source>
        <dbReference type="SAM" id="SignalP"/>
    </source>
</evidence>
<name>A0AAE0TFZ2_9BIVA</name>
<feature type="compositionally biased region" description="Basic and acidic residues" evidence="1">
    <location>
        <begin position="76"/>
        <end position="107"/>
    </location>
</feature>
<feature type="region of interest" description="Disordered" evidence="1">
    <location>
        <begin position="128"/>
        <end position="149"/>
    </location>
</feature>
<evidence type="ECO:0000313" key="4">
    <source>
        <dbReference type="Proteomes" id="UP001195483"/>
    </source>
</evidence>
<evidence type="ECO:0000313" key="3">
    <source>
        <dbReference type="EMBL" id="KAK3609274.1"/>
    </source>
</evidence>
<proteinExistence type="predicted"/>
<keyword evidence="2" id="KW-0732">Signal</keyword>
<reference evidence="3" key="3">
    <citation type="submission" date="2023-05" db="EMBL/GenBank/DDBJ databases">
        <authorList>
            <person name="Smith C.H."/>
        </authorList>
    </citation>
    <scope>NUCLEOTIDE SEQUENCE</scope>
    <source>
        <strain evidence="3">CHS0354</strain>
        <tissue evidence="3">Mantle</tissue>
    </source>
</reference>
<comment type="caution">
    <text evidence="3">The sequence shown here is derived from an EMBL/GenBank/DDBJ whole genome shotgun (WGS) entry which is preliminary data.</text>
</comment>
<keyword evidence="4" id="KW-1185">Reference proteome</keyword>
<feature type="chain" id="PRO_5041930058" evidence="2">
    <location>
        <begin position="16"/>
        <end position="149"/>
    </location>
</feature>
<reference evidence="3" key="1">
    <citation type="journal article" date="2021" name="Genome Biol. Evol.">
        <title>A High-Quality Reference Genome for a Parasitic Bivalve with Doubly Uniparental Inheritance (Bivalvia: Unionida).</title>
        <authorList>
            <person name="Smith C.H."/>
        </authorList>
    </citation>
    <scope>NUCLEOTIDE SEQUENCE</scope>
    <source>
        <strain evidence="3">CHS0354</strain>
    </source>
</reference>
<protein>
    <submittedName>
        <fullName evidence="3">Uncharacterized protein</fullName>
    </submittedName>
</protein>
<dbReference type="AlphaFoldDB" id="A0AAE0TFZ2"/>
<dbReference type="Proteomes" id="UP001195483">
    <property type="component" value="Unassembled WGS sequence"/>
</dbReference>
<accession>A0AAE0TFZ2</accession>
<dbReference type="EMBL" id="JAEAOA010000176">
    <property type="protein sequence ID" value="KAK3609274.1"/>
    <property type="molecule type" value="Genomic_DNA"/>
</dbReference>
<feature type="signal peptide" evidence="2">
    <location>
        <begin position="1"/>
        <end position="15"/>
    </location>
</feature>
<reference evidence="3" key="2">
    <citation type="journal article" date="2021" name="Genome Biol. Evol.">
        <title>Developing a high-quality reference genome for a parasitic bivalve with doubly uniparental inheritance (Bivalvia: Unionida).</title>
        <authorList>
            <person name="Smith C.H."/>
        </authorList>
    </citation>
    <scope>NUCLEOTIDE SEQUENCE</scope>
    <source>
        <strain evidence="3">CHS0354</strain>
        <tissue evidence="3">Mantle</tissue>
    </source>
</reference>
<feature type="region of interest" description="Disordered" evidence="1">
    <location>
        <begin position="76"/>
        <end position="114"/>
    </location>
</feature>
<gene>
    <name evidence="3" type="ORF">CHS0354_001874</name>
</gene>
<sequence length="149" mass="17310">MRVLLFVGLLALVEARGRYKSPLQDLEARQQETYQERIDQIEKINNIIKEYIVVLTADVEDLKTIYDGLAKIHTKQLDDIHEHEPSRSDANARDNRGEKAGPNRDDGDNQQNAQKRAMRMLVQKIQSLKREQSQMKLSDGLTRVLKERR</sequence>
<evidence type="ECO:0000256" key="1">
    <source>
        <dbReference type="SAM" id="MobiDB-lite"/>
    </source>
</evidence>